<dbReference type="Proteomes" id="UP001140234">
    <property type="component" value="Unassembled WGS sequence"/>
</dbReference>
<proteinExistence type="predicted"/>
<comment type="caution">
    <text evidence="1">The sequence shown here is derived from an EMBL/GenBank/DDBJ whole genome shotgun (WGS) entry which is preliminary data.</text>
</comment>
<keyword evidence="2" id="KW-1185">Reference proteome</keyword>
<reference evidence="1" key="1">
    <citation type="submission" date="2022-07" db="EMBL/GenBank/DDBJ databases">
        <title>Phylogenomic reconstructions and comparative analyses of Kickxellomycotina fungi.</title>
        <authorList>
            <person name="Reynolds N.K."/>
            <person name="Stajich J.E."/>
            <person name="Barry K."/>
            <person name="Grigoriev I.V."/>
            <person name="Crous P."/>
            <person name="Smith M.E."/>
        </authorList>
    </citation>
    <scope>NUCLEOTIDE SEQUENCE</scope>
    <source>
        <strain evidence="1">CBS 109366</strain>
    </source>
</reference>
<evidence type="ECO:0000313" key="1">
    <source>
        <dbReference type="EMBL" id="KAJ2760784.1"/>
    </source>
</evidence>
<accession>A0ACC1JKP8</accession>
<name>A0ACC1JKP8_9FUNG</name>
<protein>
    <submittedName>
        <fullName evidence="1">Uncharacterized protein</fullName>
    </submittedName>
</protein>
<sequence>ERAAAADSRRGPVPRAPARLQVRRQRRDDGDVGFGPGAPAGGDAPVDREQPVAAAGGAGPAVCRARRAEQQLQQRRGRPADGRSAVGSGQAGQRARGADADGSEPRGVPVDNQAVRRPGGAAGLCKVRAGARAGRGQQGAQREAGQAALRGADRGGPQVGAQAGRQRDHRAPDQHCGGGAVLPGHGALARRVRAAARRRQGVLVLPAGVQGAARRGQLPHGRVLRDGHGHAQGHDARPAVLPQGRRPVERARHVQAGRGSDQGIAGRGAGPARGRQLAQARRGQRNGRVPARAARAGAVPREQRHPGRHPGRDVRAPAVHQGRQAGLCGVAGAARPGVRVRHPRLPGRRAPLDRLVHARRGEDERGRRAGAVGVVPDRRRAVPAAERRRGVPVGAPRRGPQAGQGRVRGRILLRVRHR</sequence>
<gene>
    <name evidence="1" type="ORF">IWQ57_006215</name>
</gene>
<evidence type="ECO:0000313" key="2">
    <source>
        <dbReference type="Proteomes" id="UP001140234"/>
    </source>
</evidence>
<feature type="non-terminal residue" evidence="1">
    <location>
        <position position="418"/>
    </location>
</feature>
<feature type="non-terminal residue" evidence="1">
    <location>
        <position position="1"/>
    </location>
</feature>
<organism evidence="1 2">
    <name type="scientific">Coemansia nantahalensis</name>
    <dbReference type="NCBI Taxonomy" id="2789366"/>
    <lineage>
        <taxon>Eukaryota</taxon>
        <taxon>Fungi</taxon>
        <taxon>Fungi incertae sedis</taxon>
        <taxon>Zoopagomycota</taxon>
        <taxon>Kickxellomycotina</taxon>
        <taxon>Kickxellomycetes</taxon>
        <taxon>Kickxellales</taxon>
        <taxon>Kickxellaceae</taxon>
        <taxon>Coemansia</taxon>
    </lineage>
</organism>
<dbReference type="EMBL" id="JANBUJ010003407">
    <property type="protein sequence ID" value="KAJ2760784.1"/>
    <property type="molecule type" value="Genomic_DNA"/>
</dbReference>